<dbReference type="PROSITE" id="PS51257">
    <property type="entry name" value="PROKAR_LIPOPROTEIN"/>
    <property type="match status" value="1"/>
</dbReference>
<reference evidence="2" key="1">
    <citation type="submission" date="2024-05" db="EMBL/GenBank/DDBJ databases">
        <title>Pontimicrobium maritimus sp. nov., isolated form sea water.</title>
        <authorList>
            <person name="Muhammad N."/>
            <person name="Vuong T.Q."/>
            <person name="Han H.L."/>
            <person name="Kim S.-G."/>
        </authorList>
    </citation>
    <scope>NUCLEOTIDE SEQUENCE</scope>
    <source>
        <strain evidence="2">SW4</strain>
    </source>
</reference>
<sequence>MKRIVYLLIIVLFFACNSEDTSDCFQTKGNIVQQEVTVNSFDKILVNRDIELIVKEGLEYEVIIETGKNLINDVEVIVVGDELQLTDNNSCNYVRDYGITKIYVTGPNIREIRNSSQYEVSSNGVLTFPELKLISEDFNAPGSFTIGDFRLQIDSDKLHIVSNNISSFYISGEVNDLFVGFFSGAGRFEGDNLIAQNVDVFHRGSNDMIVNPQVSLTGELRGTGNLISVNQPPSVNVEELYIGQLIFED</sequence>
<evidence type="ECO:0000313" key="2">
    <source>
        <dbReference type="EMBL" id="XBG60585.1"/>
    </source>
</evidence>
<dbReference type="AlphaFoldDB" id="A0AAU7BRF0"/>
<protein>
    <submittedName>
        <fullName evidence="2">Head GIN domain-containing protein</fullName>
    </submittedName>
</protein>
<dbReference type="InterPro" id="IPR021255">
    <property type="entry name" value="DUF2807"/>
</dbReference>
<dbReference type="Gene3D" id="2.160.20.120">
    <property type="match status" value="1"/>
</dbReference>
<accession>A0AAU7BRF0</accession>
<dbReference type="Pfam" id="PF10988">
    <property type="entry name" value="DUF2807"/>
    <property type="match status" value="1"/>
</dbReference>
<proteinExistence type="predicted"/>
<dbReference type="PANTHER" id="PTHR39200:SF1">
    <property type="entry name" value="AUTO-TRANSPORTER ADHESIN HEAD GIN DOMAIN-CONTAINING PROTEIN-RELATED"/>
    <property type="match status" value="1"/>
</dbReference>
<dbReference type="PANTHER" id="PTHR39200">
    <property type="entry name" value="HYPOTHETICAL EXPORTED PROTEIN"/>
    <property type="match status" value="1"/>
</dbReference>
<feature type="domain" description="Putative auto-transporter adhesin head GIN" evidence="1">
    <location>
        <begin position="41"/>
        <end position="232"/>
    </location>
</feature>
<name>A0AAU7BRF0_9FLAO</name>
<organism evidence="2">
    <name type="scientific">Pontimicrobium sp. SW4</name>
    <dbReference type="NCBI Taxonomy" id="3153519"/>
    <lineage>
        <taxon>Bacteria</taxon>
        <taxon>Pseudomonadati</taxon>
        <taxon>Bacteroidota</taxon>
        <taxon>Flavobacteriia</taxon>
        <taxon>Flavobacteriales</taxon>
        <taxon>Flavobacteriaceae</taxon>
        <taxon>Pontimicrobium</taxon>
    </lineage>
</organism>
<dbReference type="EMBL" id="CP157199">
    <property type="protein sequence ID" value="XBG60585.1"/>
    <property type="molecule type" value="Genomic_DNA"/>
</dbReference>
<gene>
    <name evidence="2" type="ORF">ABGB03_12035</name>
</gene>
<evidence type="ECO:0000259" key="1">
    <source>
        <dbReference type="Pfam" id="PF10988"/>
    </source>
</evidence>
<dbReference type="RefSeq" id="WP_347922815.1">
    <property type="nucleotide sequence ID" value="NZ_CP157199.1"/>
</dbReference>